<feature type="domain" description="CBS" evidence="4">
    <location>
        <begin position="131"/>
        <end position="195"/>
    </location>
</feature>
<proteinExistence type="predicted"/>
<keyword evidence="1 2" id="KW-0129">CBS domain</keyword>
<dbReference type="PANTHER" id="PTHR43080">
    <property type="entry name" value="CBS DOMAIN-CONTAINING PROTEIN CBSX3, MITOCHONDRIAL"/>
    <property type="match status" value="1"/>
</dbReference>
<dbReference type="SUPFAM" id="SSF51206">
    <property type="entry name" value="cAMP-binding domain-like"/>
    <property type="match status" value="1"/>
</dbReference>
<dbReference type="PANTHER" id="PTHR43080:SF2">
    <property type="entry name" value="CBS DOMAIN-CONTAINING PROTEIN"/>
    <property type="match status" value="1"/>
</dbReference>
<reference evidence="6" key="1">
    <citation type="submission" date="2018-09" db="EMBL/GenBank/DDBJ databases">
        <title>Acidovorax cavernicola nov. sp. isolated from Gruta de las Maravillas (Aracena, Spain).</title>
        <authorList>
            <person name="Jurado V."/>
            <person name="Gutierrez-Patricio S."/>
            <person name="Gonzalez-Pimentel J.L."/>
            <person name="Miller A.Z."/>
            <person name="Laiz L."/>
            <person name="Saiz-Jimenez C."/>
        </authorList>
    </citation>
    <scope>NUCLEOTIDE SEQUENCE [LARGE SCALE GENOMIC DNA]</scope>
    <source>
        <strain evidence="6">1011MAR3C25</strain>
    </source>
</reference>
<dbReference type="Pfam" id="PF10335">
    <property type="entry name" value="DUF294_C"/>
    <property type="match status" value="1"/>
</dbReference>
<evidence type="ECO:0000256" key="1">
    <source>
        <dbReference type="ARBA" id="ARBA00023122"/>
    </source>
</evidence>
<gene>
    <name evidence="5" type="ORF">D3P04_22790</name>
</gene>
<keyword evidence="6" id="KW-1185">Reference proteome</keyword>
<dbReference type="InterPro" id="IPR018490">
    <property type="entry name" value="cNMP-bd_dom_sf"/>
</dbReference>
<dbReference type="SMART" id="SM00100">
    <property type="entry name" value="cNMP"/>
    <property type="match status" value="1"/>
</dbReference>
<dbReference type="PROSITE" id="PS50042">
    <property type="entry name" value="CNMP_BINDING_3"/>
    <property type="match status" value="1"/>
</dbReference>
<dbReference type="CDD" id="cd05401">
    <property type="entry name" value="NT_GlnE_GlnD_like"/>
    <property type="match status" value="1"/>
</dbReference>
<feature type="domain" description="CBS" evidence="4">
    <location>
        <begin position="203"/>
        <end position="259"/>
    </location>
</feature>
<dbReference type="OrthoDB" id="9808528at2"/>
<evidence type="ECO:0000256" key="2">
    <source>
        <dbReference type="PROSITE-ProRule" id="PRU00703"/>
    </source>
</evidence>
<evidence type="ECO:0000313" key="6">
    <source>
        <dbReference type="Proteomes" id="UP000284202"/>
    </source>
</evidence>
<organism evidence="5 6">
    <name type="scientific">Paracoccus onubensis</name>
    <dbReference type="NCBI Taxonomy" id="1675788"/>
    <lineage>
        <taxon>Bacteria</taxon>
        <taxon>Pseudomonadati</taxon>
        <taxon>Pseudomonadota</taxon>
        <taxon>Alphaproteobacteria</taxon>
        <taxon>Rhodobacterales</taxon>
        <taxon>Paracoccaceae</taxon>
        <taxon>Paracoccus</taxon>
    </lineage>
</organism>
<dbReference type="InterPro" id="IPR000644">
    <property type="entry name" value="CBS_dom"/>
</dbReference>
<dbReference type="CDD" id="cd04587">
    <property type="entry name" value="CBS_pair_CAP-ED_NT_Pol-beta-like_DUF294_assoc"/>
    <property type="match status" value="1"/>
</dbReference>
<dbReference type="Proteomes" id="UP000284202">
    <property type="component" value="Unassembled WGS sequence"/>
</dbReference>
<dbReference type="InterPro" id="IPR005105">
    <property type="entry name" value="GlnD_Uridyltrans_N"/>
</dbReference>
<dbReference type="InterPro" id="IPR018821">
    <property type="entry name" value="DUF294_put_nucleoTrafse_sb-bd"/>
</dbReference>
<dbReference type="Gene3D" id="2.60.120.10">
    <property type="entry name" value="Jelly Rolls"/>
    <property type="match status" value="1"/>
</dbReference>
<dbReference type="InterPro" id="IPR014710">
    <property type="entry name" value="RmlC-like_jellyroll"/>
</dbReference>
<dbReference type="SMART" id="SM00116">
    <property type="entry name" value="CBS"/>
    <property type="match status" value="2"/>
</dbReference>
<evidence type="ECO:0000313" key="5">
    <source>
        <dbReference type="EMBL" id="RJE81862.1"/>
    </source>
</evidence>
<comment type="caution">
    <text evidence="5">The sequence shown here is derived from an EMBL/GenBank/DDBJ whole genome shotgun (WGS) entry which is preliminary data.</text>
</comment>
<dbReference type="Pfam" id="PF03445">
    <property type="entry name" value="DUF294"/>
    <property type="match status" value="1"/>
</dbReference>
<name>A0A418SLS6_9RHOB</name>
<dbReference type="Gene3D" id="3.10.580.10">
    <property type="entry name" value="CBS-domain"/>
    <property type="match status" value="1"/>
</dbReference>
<dbReference type="CDD" id="cd00038">
    <property type="entry name" value="CAP_ED"/>
    <property type="match status" value="1"/>
</dbReference>
<evidence type="ECO:0000259" key="3">
    <source>
        <dbReference type="PROSITE" id="PS50042"/>
    </source>
</evidence>
<dbReference type="Pfam" id="PF00027">
    <property type="entry name" value="cNMP_binding"/>
    <property type="match status" value="1"/>
</dbReference>
<sequence length="597" mass="64782">FIATVHPYDSLPQDELARVAGFFGRREYAAGETVYDIDEALPGLFLIESGVVQVRDRNGESVSELGPRNSFGERGLLRAGRAVTSASAVSEAVILVLPRRELLRLMEAHPGFARFFDRGSRAVMRASDAAMMKVGELLSGKPRSCGADMPIIKAAGMMRDARVSSLGIVMDDGRLTGIVTIRDMSNRVVAEGHDPQAPVSEVMTPDPVSLPSSALGLDVLNIMFERGIGHLPVVDDGRFVGMISQTDLTRVQAVSASALLRDIAQAKTVGEMAETTGRIPGLLAQMVRAHQRHEIVTRMITDITDAVTRRLLEMAEARLGPAPAAWAWAACGSQGRQEQTGISDQDNCLILAEASDPADPYFESFARFVCDGLNECGYVYCPGDMMAVNPRWRQPRDVWRGYFRDWIARPDPEAQMLASVMFDLRAIGGDASLLRGLQTETLELAARNSIFVAHMISNALRHRPPLGLIGGFATIRHGAYRDHIDMKLGGVVPVNDLARVYALQGRLTPVNTRARLQDAEAKGIISGSGGRDLIAAYDLIQTARLENQAALILSGRAPDNFLLPADLPDFERSHLRDAFVVVRGMQAAVSHGKGIPG</sequence>
<evidence type="ECO:0000259" key="4">
    <source>
        <dbReference type="PROSITE" id="PS51371"/>
    </source>
</evidence>
<dbReference type="InterPro" id="IPR046342">
    <property type="entry name" value="CBS_dom_sf"/>
</dbReference>
<dbReference type="InterPro" id="IPR051257">
    <property type="entry name" value="Diverse_CBS-Domain"/>
</dbReference>
<dbReference type="PROSITE" id="PS51371">
    <property type="entry name" value="CBS"/>
    <property type="match status" value="2"/>
</dbReference>
<protein>
    <submittedName>
        <fullName evidence="5">CBS domain-containing protein</fullName>
    </submittedName>
</protein>
<dbReference type="RefSeq" id="WP_119752185.1">
    <property type="nucleotide sequence ID" value="NZ_QZCG01000028.1"/>
</dbReference>
<dbReference type="AlphaFoldDB" id="A0A418SLS6"/>
<feature type="domain" description="Cyclic nucleotide-binding" evidence="3">
    <location>
        <begin position="7"/>
        <end position="106"/>
    </location>
</feature>
<dbReference type="GO" id="GO:0008773">
    <property type="term" value="F:[protein-PII] uridylyltransferase activity"/>
    <property type="evidence" value="ECO:0007669"/>
    <property type="project" value="InterPro"/>
</dbReference>
<feature type="non-terminal residue" evidence="5">
    <location>
        <position position="1"/>
    </location>
</feature>
<dbReference type="Pfam" id="PF00571">
    <property type="entry name" value="CBS"/>
    <property type="match status" value="2"/>
</dbReference>
<dbReference type="EMBL" id="QZCG01000028">
    <property type="protein sequence ID" value="RJE81862.1"/>
    <property type="molecule type" value="Genomic_DNA"/>
</dbReference>
<dbReference type="InterPro" id="IPR000595">
    <property type="entry name" value="cNMP-bd_dom"/>
</dbReference>
<dbReference type="SUPFAM" id="SSF54631">
    <property type="entry name" value="CBS-domain pair"/>
    <property type="match status" value="1"/>
</dbReference>
<accession>A0A418SLS6</accession>